<keyword evidence="3" id="KW-1185">Reference proteome</keyword>
<dbReference type="Gene3D" id="3.40.1390.20">
    <property type="entry name" value="HprK N-terminal domain-like"/>
    <property type="match status" value="1"/>
</dbReference>
<dbReference type="InterPro" id="IPR028979">
    <property type="entry name" value="Ser_kin/Pase_Hpr-like_N_sf"/>
</dbReference>
<dbReference type="AlphaFoldDB" id="A0A7T7XN46"/>
<evidence type="ECO:0000313" key="3">
    <source>
        <dbReference type="Proteomes" id="UP000595917"/>
    </source>
</evidence>
<proteinExistence type="predicted"/>
<dbReference type="EMBL" id="CP067089">
    <property type="protein sequence ID" value="QQO09400.1"/>
    <property type="molecule type" value="Genomic_DNA"/>
</dbReference>
<evidence type="ECO:0008006" key="4">
    <source>
        <dbReference type="Google" id="ProtNLM"/>
    </source>
</evidence>
<dbReference type="SUPFAM" id="SSF75138">
    <property type="entry name" value="HprK N-terminal domain-like"/>
    <property type="match status" value="1"/>
</dbReference>
<protein>
    <recommendedName>
        <fullName evidence="4">DRTGG domain-containing protein</fullName>
    </recommendedName>
</protein>
<evidence type="ECO:0000313" key="2">
    <source>
        <dbReference type="EMBL" id="QQO09400.1"/>
    </source>
</evidence>
<comment type="subunit">
    <text evidence="1">Homohexamer.</text>
</comment>
<evidence type="ECO:0000256" key="1">
    <source>
        <dbReference type="ARBA" id="ARBA00011643"/>
    </source>
</evidence>
<dbReference type="KEGG" id="bhc:JFL75_00310"/>
<reference evidence="2" key="1">
    <citation type="submission" date="2021-01" db="EMBL/GenBank/DDBJ databases">
        <title>Description of Breznakiella homolactica.</title>
        <authorList>
            <person name="Song Y."/>
            <person name="Brune A."/>
        </authorList>
    </citation>
    <scope>NUCLEOTIDE SEQUENCE</scope>
    <source>
        <strain evidence="2">RmG30</strain>
    </source>
</reference>
<name>A0A7T7XN46_9SPIR</name>
<gene>
    <name evidence="2" type="ORF">JFL75_00310</name>
</gene>
<accession>A0A7T7XN46</accession>
<dbReference type="Proteomes" id="UP000595917">
    <property type="component" value="Chromosome"/>
</dbReference>
<dbReference type="RefSeq" id="WP_215626703.1">
    <property type="nucleotide sequence ID" value="NZ_CP067089.2"/>
</dbReference>
<organism evidence="2 3">
    <name type="scientific">Breznakiella homolactica</name>
    <dbReference type="NCBI Taxonomy" id="2798577"/>
    <lineage>
        <taxon>Bacteria</taxon>
        <taxon>Pseudomonadati</taxon>
        <taxon>Spirochaetota</taxon>
        <taxon>Spirochaetia</taxon>
        <taxon>Spirochaetales</taxon>
        <taxon>Breznakiellaceae</taxon>
        <taxon>Breznakiella</taxon>
    </lineage>
</organism>
<sequence>MTFIEVVENLPAHVVNKSTDFSGITLRHVVAGDLMSDVLVTDYEDLLIVTSLATEQTLRTADMIGARGILLVNDKLPQRAMKDLAEEQDITLLSTPLTMFEACISLGFLLGLSGPLKTEAMV</sequence>